<feature type="region of interest" description="Disordered" evidence="1">
    <location>
        <begin position="1"/>
        <end position="77"/>
    </location>
</feature>
<feature type="compositionally biased region" description="Polar residues" evidence="1">
    <location>
        <begin position="10"/>
        <end position="20"/>
    </location>
</feature>
<organism evidence="2 3">
    <name type="scientific">Pseudooceanicola nanhaiensis</name>
    <dbReference type="NCBI Taxonomy" id="375761"/>
    <lineage>
        <taxon>Bacteria</taxon>
        <taxon>Pseudomonadati</taxon>
        <taxon>Pseudomonadota</taxon>
        <taxon>Alphaproteobacteria</taxon>
        <taxon>Rhodobacterales</taxon>
        <taxon>Paracoccaceae</taxon>
        <taxon>Pseudooceanicola</taxon>
    </lineage>
</organism>
<proteinExistence type="predicted"/>
<reference evidence="2" key="2">
    <citation type="submission" date="2020-09" db="EMBL/GenBank/DDBJ databases">
        <authorList>
            <person name="Sun Q."/>
            <person name="Zhou Y."/>
        </authorList>
    </citation>
    <scope>NUCLEOTIDE SEQUENCE</scope>
    <source>
        <strain evidence="2">CGMCC 1.6293</strain>
    </source>
</reference>
<reference evidence="2" key="1">
    <citation type="journal article" date="2014" name="Int. J. Syst. Evol. Microbiol.">
        <title>Complete genome sequence of Corynebacterium casei LMG S-19264T (=DSM 44701T), isolated from a smear-ripened cheese.</title>
        <authorList>
            <consortium name="US DOE Joint Genome Institute (JGI-PGF)"/>
            <person name="Walter F."/>
            <person name="Albersmeier A."/>
            <person name="Kalinowski J."/>
            <person name="Ruckert C."/>
        </authorList>
    </citation>
    <scope>NUCLEOTIDE SEQUENCE</scope>
    <source>
        <strain evidence="2">CGMCC 1.6293</strain>
    </source>
</reference>
<gene>
    <name evidence="2" type="ORF">GCM10011534_28770</name>
</gene>
<protein>
    <submittedName>
        <fullName evidence="2">Uncharacterized protein</fullName>
    </submittedName>
</protein>
<dbReference type="Proteomes" id="UP000649829">
    <property type="component" value="Unassembled WGS sequence"/>
</dbReference>
<dbReference type="AlphaFoldDB" id="A0A917SZP9"/>
<name>A0A917SZP9_9RHOB</name>
<feature type="compositionally biased region" description="Low complexity" evidence="1">
    <location>
        <begin position="30"/>
        <end position="49"/>
    </location>
</feature>
<sequence>MTRNMPAPTRRSTVMNPSKTETIHDTPRIASSGQSASPTTTPSASGQAALNPPESARAVSASQTGPGVKNRMTSAPA</sequence>
<evidence type="ECO:0000256" key="1">
    <source>
        <dbReference type="SAM" id="MobiDB-lite"/>
    </source>
</evidence>
<accession>A0A917SZP9</accession>
<feature type="compositionally biased region" description="Polar residues" evidence="1">
    <location>
        <begin position="60"/>
        <end position="77"/>
    </location>
</feature>
<evidence type="ECO:0000313" key="3">
    <source>
        <dbReference type="Proteomes" id="UP000649829"/>
    </source>
</evidence>
<dbReference type="EMBL" id="BMLF01000002">
    <property type="protein sequence ID" value="GGM05224.1"/>
    <property type="molecule type" value="Genomic_DNA"/>
</dbReference>
<keyword evidence="3" id="KW-1185">Reference proteome</keyword>
<evidence type="ECO:0000313" key="2">
    <source>
        <dbReference type="EMBL" id="GGM05224.1"/>
    </source>
</evidence>
<comment type="caution">
    <text evidence="2">The sequence shown here is derived from an EMBL/GenBank/DDBJ whole genome shotgun (WGS) entry which is preliminary data.</text>
</comment>